<protein>
    <submittedName>
        <fullName evidence="1">Uncharacterized protein</fullName>
    </submittedName>
</protein>
<evidence type="ECO:0000313" key="1">
    <source>
        <dbReference type="EMBL" id="OSG90632.1"/>
    </source>
</evidence>
<dbReference type="EMBL" id="LNKF01000017">
    <property type="protein sequence ID" value="OSG90632.1"/>
    <property type="molecule type" value="Genomic_DNA"/>
</dbReference>
<dbReference type="AlphaFoldDB" id="A0A1X2Z8B3"/>
<dbReference type="Proteomes" id="UP000193664">
    <property type="component" value="Unassembled WGS sequence"/>
</dbReference>
<organism evidence="1 2">
    <name type="scientific">Bifidobacterium adolescentis</name>
    <dbReference type="NCBI Taxonomy" id="1680"/>
    <lineage>
        <taxon>Bacteria</taxon>
        <taxon>Bacillati</taxon>
        <taxon>Actinomycetota</taxon>
        <taxon>Actinomycetes</taxon>
        <taxon>Bifidobacteriales</taxon>
        <taxon>Bifidobacteriaceae</taxon>
        <taxon>Bifidobacterium</taxon>
    </lineage>
</organism>
<reference evidence="1 2" key="1">
    <citation type="journal article" date="2016" name="Sci. Rep.">
        <title>Evaluation of genetic diversity among strains of the human gut commensal Bifidobacterium adolescentis.</title>
        <authorList>
            <person name="Duranti S."/>
            <person name="Milani C."/>
            <person name="Lugli G.A."/>
            <person name="Mancabelli L."/>
            <person name="Turroni F."/>
            <person name="Ferrario C."/>
            <person name="Mangifesta M."/>
            <person name="Viappiani A."/>
            <person name="Sanchez B."/>
            <person name="Margolles A."/>
            <person name="van Sinderen D."/>
            <person name="Ventura M."/>
        </authorList>
    </citation>
    <scope>NUCLEOTIDE SEQUENCE [LARGE SCALE GENOMIC DNA]</scope>
    <source>
        <strain evidence="1 2">AD2-8</strain>
    </source>
</reference>
<gene>
    <name evidence="1" type="ORF">AD0028_1947</name>
</gene>
<sequence>MKDTNDKELELFRQYRRIVPDGHGDGRIIPPHFAMPTIYHDDRPAITRTYAGV</sequence>
<comment type="caution">
    <text evidence="1">The sequence shown here is derived from an EMBL/GenBank/DDBJ whole genome shotgun (WGS) entry which is preliminary data.</text>
</comment>
<proteinExistence type="predicted"/>
<accession>A0A1X2Z8B3</accession>
<evidence type="ECO:0000313" key="2">
    <source>
        <dbReference type="Proteomes" id="UP000193664"/>
    </source>
</evidence>
<dbReference type="RefSeq" id="WP_179142561.1">
    <property type="nucleotide sequence ID" value="NZ_JBCOQW010000003.1"/>
</dbReference>
<name>A0A1X2Z8B3_BIFAD</name>